<keyword evidence="2" id="KW-1185">Reference proteome</keyword>
<proteinExistence type="predicted"/>
<gene>
    <name evidence="1" type="ORF">C1H46_004309</name>
</gene>
<dbReference type="Proteomes" id="UP000315295">
    <property type="component" value="Unassembled WGS sequence"/>
</dbReference>
<reference evidence="1 2" key="1">
    <citation type="journal article" date="2019" name="G3 (Bethesda)">
        <title>Sequencing of a Wild Apple (Malus baccata) Genome Unravels the Differences Between Cultivated and Wild Apple Species Regarding Disease Resistance and Cold Tolerance.</title>
        <authorList>
            <person name="Chen X."/>
        </authorList>
    </citation>
    <scope>NUCLEOTIDE SEQUENCE [LARGE SCALE GENOMIC DNA]</scope>
    <source>
        <strain evidence="2">cv. Shandingzi</strain>
        <tissue evidence="1">Leaves</tissue>
    </source>
</reference>
<accession>A0A540NG76</accession>
<evidence type="ECO:0000313" key="1">
    <source>
        <dbReference type="EMBL" id="TQE10019.1"/>
    </source>
</evidence>
<dbReference type="AlphaFoldDB" id="A0A540NG76"/>
<sequence>MGWKNLNLSVVPRCTGINFPSIFNALKTEPKQSNLYGKRGKQSLGKKNSAFENADLQKFST</sequence>
<organism evidence="1 2">
    <name type="scientific">Malus baccata</name>
    <name type="common">Siberian crab apple</name>
    <name type="synonym">Pyrus baccata</name>
    <dbReference type="NCBI Taxonomy" id="106549"/>
    <lineage>
        <taxon>Eukaryota</taxon>
        <taxon>Viridiplantae</taxon>
        <taxon>Streptophyta</taxon>
        <taxon>Embryophyta</taxon>
        <taxon>Tracheophyta</taxon>
        <taxon>Spermatophyta</taxon>
        <taxon>Magnoliopsida</taxon>
        <taxon>eudicotyledons</taxon>
        <taxon>Gunneridae</taxon>
        <taxon>Pentapetalae</taxon>
        <taxon>rosids</taxon>
        <taxon>fabids</taxon>
        <taxon>Rosales</taxon>
        <taxon>Rosaceae</taxon>
        <taxon>Amygdaloideae</taxon>
        <taxon>Maleae</taxon>
        <taxon>Malus</taxon>
    </lineage>
</organism>
<comment type="caution">
    <text evidence="1">The sequence shown here is derived from an EMBL/GenBank/DDBJ whole genome shotgun (WGS) entry which is preliminary data.</text>
</comment>
<evidence type="ECO:0000313" key="2">
    <source>
        <dbReference type="Proteomes" id="UP000315295"/>
    </source>
</evidence>
<dbReference type="EMBL" id="VIEB01000049">
    <property type="protein sequence ID" value="TQE10019.1"/>
    <property type="molecule type" value="Genomic_DNA"/>
</dbReference>
<name>A0A540NG76_MALBA</name>
<protein>
    <submittedName>
        <fullName evidence="1">Uncharacterized protein</fullName>
    </submittedName>
</protein>